<protein>
    <submittedName>
        <fullName evidence="3">Protein kinase domain-containing protein</fullName>
    </submittedName>
</protein>
<dbReference type="InterPro" id="IPR011009">
    <property type="entry name" value="Kinase-like_dom_sf"/>
</dbReference>
<evidence type="ECO:0000313" key="3">
    <source>
        <dbReference type="WBParaSite" id="scf7180000422695.g9433"/>
    </source>
</evidence>
<accession>A0A915NYR1</accession>
<dbReference type="InterPro" id="IPR000719">
    <property type="entry name" value="Prot_kinase_dom"/>
</dbReference>
<dbReference type="GO" id="GO:0004672">
    <property type="term" value="F:protein kinase activity"/>
    <property type="evidence" value="ECO:0007669"/>
    <property type="project" value="InterPro"/>
</dbReference>
<organism evidence="2 3">
    <name type="scientific">Meloidogyne floridensis</name>
    <dbReference type="NCBI Taxonomy" id="298350"/>
    <lineage>
        <taxon>Eukaryota</taxon>
        <taxon>Metazoa</taxon>
        <taxon>Ecdysozoa</taxon>
        <taxon>Nematoda</taxon>
        <taxon>Chromadorea</taxon>
        <taxon>Rhabditida</taxon>
        <taxon>Tylenchina</taxon>
        <taxon>Tylenchomorpha</taxon>
        <taxon>Tylenchoidea</taxon>
        <taxon>Meloidogynidae</taxon>
        <taxon>Meloidogyninae</taxon>
        <taxon>Meloidogyne</taxon>
    </lineage>
</organism>
<evidence type="ECO:0000259" key="1">
    <source>
        <dbReference type="PROSITE" id="PS50011"/>
    </source>
</evidence>
<keyword evidence="2" id="KW-1185">Reference proteome</keyword>
<dbReference type="WBParaSite" id="scf7180000422695.g9433">
    <property type="protein sequence ID" value="scf7180000422695.g9433"/>
    <property type="gene ID" value="scf7180000422695.g9433"/>
</dbReference>
<sequence>MEFGESSGKAKTKLSVKCHCQKYSIEQINSHKNRTINSVDGGIINLKVDEDETIGEGDLGYVFHAYLHEGGICMALKSSHILNSPSDNNRIWAENEVKVLEYFSNLEENERNYIIYMYGHNEIRENIRNFKLVGLELAGMNFLNYFNEIIQIYPDTEEKIGLFDSFKRKFGIGTNTSISKLESILTDMLKCSARAVEQFHKHAVHRDIKAQNYVLPYKHNLNEQLTSYVLDFGKMFINLIGENNVRINDNGTLNRVIMGCLHETERPNMTQIVKFLDGNCDGFEYEIQNLPANSILC</sequence>
<dbReference type="Gene3D" id="1.10.510.10">
    <property type="entry name" value="Transferase(Phosphotransferase) domain 1"/>
    <property type="match status" value="1"/>
</dbReference>
<dbReference type="AlphaFoldDB" id="A0A915NYR1"/>
<dbReference type="GO" id="GO:0005524">
    <property type="term" value="F:ATP binding"/>
    <property type="evidence" value="ECO:0007669"/>
    <property type="project" value="InterPro"/>
</dbReference>
<dbReference type="SUPFAM" id="SSF56112">
    <property type="entry name" value="Protein kinase-like (PK-like)"/>
    <property type="match status" value="1"/>
</dbReference>
<feature type="domain" description="Protein kinase" evidence="1">
    <location>
        <begin position="48"/>
        <end position="297"/>
    </location>
</feature>
<reference evidence="3" key="1">
    <citation type="submission" date="2022-11" db="UniProtKB">
        <authorList>
            <consortium name="WormBaseParasite"/>
        </authorList>
    </citation>
    <scope>IDENTIFICATION</scope>
</reference>
<proteinExistence type="predicted"/>
<dbReference type="PROSITE" id="PS50011">
    <property type="entry name" value="PROTEIN_KINASE_DOM"/>
    <property type="match status" value="1"/>
</dbReference>
<evidence type="ECO:0000313" key="2">
    <source>
        <dbReference type="Proteomes" id="UP000887560"/>
    </source>
</evidence>
<dbReference type="Proteomes" id="UP000887560">
    <property type="component" value="Unplaced"/>
</dbReference>
<name>A0A915NYR1_9BILA</name>